<sequence>MRVSIIIFLIGFITIAPSIYVGIKYFDGKVTDQPYETGLKYDSDKQFIKENGLDLSIISQSRTDNIVNLNFTVKNAGEVALENIEFYLSRPATNKETLKLDAEPSTDGSYASAFSLDQHGYYILMAKSKVNDRVIRLQKSFYIN</sequence>
<keyword evidence="1" id="KW-0472">Membrane</keyword>
<keyword evidence="1" id="KW-1133">Transmembrane helix</keyword>
<protein>
    <recommendedName>
        <fullName evidence="4">FixH family protein</fullName>
    </recommendedName>
</protein>
<dbReference type="eggNOG" id="ENOG5032MZ5">
    <property type="taxonomic scope" value="Bacteria"/>
</dbReference>
<dbReference type="RefSeq" id="WP_013010826.1">
    <property type="nucleotide sequence ID" value="NC_013943.1"/>
</dbReference>
<evidence type="ECO:0008006" key="4">
    <source>
        <dbReference type="Google" id="ProtNLM"/>
    </source>
</evidence>
<dbReference type="InParanoid" id="D4H8G3"/>
<feature type="transmembrane region" description="Helical" evidence="1">
    <location>
        <begin position="6"/>
        <end position="23"/>
    </location>
</feature>
<dbReference type="OrthoDB" id="9815772at2"/>
<evidence type="ECO:0000313" key="2">
    <source>
        <dbReference type="EMBL" id="ADD68312.1"/>
    </source>
</evidence>
<dbReference type="EMBL" id="CP001968">
    <property type="protein sequence ID" value="ADD68312.1"/>
    <property type="molecule type" value="Genomic_DNA"/>
</dbReference>
<dbReference type="AlphaFoldDB" id="D4H8G3"/>
<dbReference type="HOGENOM" id="CLU_1841432_0_0_0"/>
<keyword evidence="1" id="KW-0812">Transmembrane</keyword>
<organism evidence="2 3">
    <name type="scientific">Denitrovibrio acetiphilus (strain DSM 12809 / NBRC 114555 / N2460)</name>
    <dbReference type="NCBI Taxonomy" id="522772"/>
    <lineage>
        <taxon>Bacteria</taxon>
        <taxon>Pseudomonadati</taxon>
        <taxon>Deferribacterota</taxon>
        <taxon>Deferribacteres</taxon>
        <taxon>Deferribacterales</taxon>
        <taxon>Geovibrionaceae</taxon>
        <taxon>Denitrovibrio</taxon>
    </lineage>
</organism>
<name>D4H8G3_DENA2</name>
<dbReference type="Proteomes" id="UP000002012">
    <property type="component" value="Chromosome"/>
</dbReference>
<keyword evidence="3" id="KW-1185">Reference proteome</keyword>
<reference evidence="2 3" key="1">
    <citation type="journal article" date="2010" name="Stand. Genomic Sci.">
        <title>Complete genome sequence of Denitrovibrio acetiphilus type strain (N2460).</title>
        <authorList>
            <person name="Kiss H."/>
            <person name="Lang E."/>
            <person name="Lapidus A."/>
            <person name="Copeland A."/>
            <person name="Nolan M."/>
            <person name="Glavina Del Rio T."/>
            <person name="Chen F."/>
            <person name="Lucas S."/>
            <person name="Tice H."/>
            <person name="Cheng J.F."/>
            <person name="Han C."/>
            <person name="Goodwin L."/>
            <person name="Pitluck S."/>
            <person name="Liolios K."/>
            <person name="Pati A."/>
            <person name="Ivanova N."/>
            <person name="Mavromatis K."/>
            <person name="Chen A."/>
            <person name="Palaniappan K."/>
            <person name="Land M."/>
            <person name="Hauser L."/>
            <person name="Chang Y.J."/>
            <person name="Jeffries C.D."/>
            <person name="Detter J.C."/>
            <person name="Brettin T."/>
            <person name="Spring S."/>
            <person name="Rohde M."/>
            <person name="Goker M."/>
            <person name="Woyke T."/>
            <person name="Bristow J."/>
            <person name="Eisen J.A."/>
            <person name="Markowitz V."/>
            <person name="Hugenholtz P."/>
            <person name="Kyrpides N.C."/>
            <person name="Klenk H.P."/>
        </authorList>
    </citation>
    <scope>NUCLEOTIDE SEQUENCE [LARGE SCALE GENOMIC DNA]</scope>
    <source>
        <strain evidence="3">DSM 12809 / NBRC 114555 / N2460</strain>
    </source>
</reference>
<evidence type="ECO:0000313" key="3">
    <source>
        <dbReference type="Proteomes" id="UP000002012"/>
    </source>
</evidence>
<dbReference type="STRING" id="522772.Dacet_1543"/>
<dbReference type="PaxDb" id="522772-Dacet_1543"/>
<dbReference type="KEGG" id="dap:Dacet_1543"/>
<evidence type="ECO:0000256" key="1">
    <source>
        <dbReference type="SAM" id="Phobius"/>
    </source>
</evidence>
<gene>
    <name evidence="2" type="ordered locus">Dacet_1543</name>
</gene>
<accession>D4H8G3</accession>
<dbReference type="Pfam" id="PF05751">
    <property type="entry name" value="FixH"/>
    <property type="match status" value="1"/>
</dbReference>
<dbReference type="InterPro" id="IPR008620">
    <property type="entry name" value="FixH"/>
</dbReference>
<proteinExistence type="predicted"/>